<feature type="active site" evidence="2">
    <location>
        <position position="337"/>
    </location>
</feature>
<name>A0A138ZZY0_GONPJ</name>
<feature type="domain" description="AB hydrolase-1" evidence="3">
    <location>
        <begin position="78"/>
        <end position="176"/>
    </location>
</feature>
<dbReference type="Pfam" id="PF00561">
    <property type="entry name" value="Abhydrolase_1"/>
    <property type="match status" value="1"/>
</dbReference>
<dbReference type="PANTHER" id="PTHR32268">
    <property type="entry name" value="HOMOSERINE O-ACETYLTRANSFERASE"/>
    <property type="match status" value="1"/>
</dbReference>
<dbReference type="InterPro" id="IPR029058">
    <property type="entry name" value="AB_hydrolase_fold"/>
</dbReference>
<dbReference type="GO" id="GO:0016747">
    <property type="term" value="F:acyltransferase activity, transferring groups other than amino-acyl groups"/>
    <property type="evidence" value="ECO:0007669"/>
    <property type="project" value="InterPro"/>
</dbReference>
<dbReference type="EMBL" id="KQ965838">
    <property type="protein sequence ID" value="KXS10061.1"/>
    <property type="molecule type" value="Genomic_DNA"/>
</dbReference>
<evidence type="ECO:0000313" key="4">
    <source>
        <dbReference type="EMBL" id="KXS10061.1"/>
    </source>
</evidence>
<dbReference type="Gene3D" id="3.40.50.1820">
    <property type="entry name" value="alpha/beta hydrolase"/>
    <property type="match status" value="1"/>
</dbReference>
<dbReference type="OrthoDB" id="9972683at2759"/>
<organism evidence="4 5">
    <name type="scientific">Gonapodya prolifera (strain JEL478)</name>
    <name type="common">Monoblepharis prolifera</name>
    <dbReference type="NCBI Taxonomy" id="1344416"/>
    <lineage>
        <taxon>Eukaryota</taxon>
        <taxon>Fungi</taxon>
        <taxon>Fungi incertae sedis</taxon>
        <taxon>Chytridiomycota</taxon>
        <taxon>Chytridiomycota incertae sedis</taxon>
        <taxon>Monoblepharidomycetes</taxon>
        <taxon>Monoblepharidales</taxon>
        <taxon>Gonapodyaceae</taxon>
        <taxon>Gonapodya</taxon>
    </lineage>
</organism>
<dbReference type="PANTHER" id="PTHR32268:SF15">
    <property type="entry name" value="HOMOSERINE ACETYLTRANSFERASE FAMILY PROTEIN (AFU_ORTHOLOGUE AFUA_1G15350)"/>
    <property type="match status" value="1"/>
</dbReference>
<feature type="active site" description="Nucleophile" evidence="2">
    <location>
        <position position="151"/>
    </location>
</feature>
<dbReference type="STRING" id="1344416.A0A138ZZY0"/>
<gene>
    <name evidence="4" type="ORF">M427DRAFT_63000</name>
</gene>
<dbReference type="Proteomes" id="UP000070544">
    <property type="component" value="Unassembled WGS sequence"/>
</dbReference>
<reference evidence="4 5" key="1">
    <citation type="journal article" date="2015" name="Genome Biol. Evol.">
        <title>Phylogenomic analyses indicate that early fungi evolved digesting cell walls of algal ancestors of land plants.</title>
        <authorList>
            <person name="Chang Y."/>
            <person name="Wang S."/>
            <person name="Sekimoto S."/>
            <person name="Aerts A.L."/>
            <person name="Choi C."/>
            <person name="Clum A."/>
            <person name="LaButti K.M."/>
            <person name="Lindquist E.A."/>
            <person name="Yee Ngan C."/>
            <person name="Ohm R.A."/>
            <person name="Salamov A.A."/>
            <person name="Grigoriev I.V."/>
            <person name="Spatafora J.W."/>
            <person name="Berbee M.L."/>
        </authorList>
    </citation>
    <scope>NUCLEOTIDE SEQUENCE [LARGE SCALE GENOMIC DNA]</scope>
    <source>
        <strain evidence="4 5">JEL478</strain>
    </source>
</reference>
<keyword evidence="5" id="KW-1185">Reference proteome</keyword>
<dbReference type="AlphaFoldDB" id="A0A138ZZY0"/>
<feature type="active site" evidence="2">
    <location>
        <position position="308"/>
    </location>
</feature>
<accession>A0A138ZZY0</accession>
<sequence length="363" mass="40254">MQPLVSNPASPSFTLPPPAPGIGDGTEFYDLGQFKFQSGGSLPRLVLAYKTFGKLNSSKDNAIVFPTCYAGLWQDQVWLIGAGKALDPNNYFIVIPCLFGGSQSSSPSNTPDPYYGPRFPNITIYDNVVAQHKLVTEYLGVRRIKLVVGWSMGAQQTFQWAALYPNVVERIAPFCGSSKTSVHNQIFLEGVKAALLADSEFRDGWYAKYQTYPHKGMRAFARVYAGWVCSQAWFREGKHIEMGYTSLEDFLVGSREGFWLTKDPNDLLAMMWTWIHADASANELYLGDLARALGAMKAKAVVMPGRTDLYFPPEDNEIEVSMMPNAVCVPIESIWGHLAGNGNDQADVAFLSEMITELLKEEV</sequence>
<comment type="similarity">
    <text evidence="1">Belongs to the AB hydrolase superfamily. MetX family.</text>
</comment>
<proteinExistence type="inferred from homology"/>
<dbReference type="InterPro" id="IPR008220">
    <property type="entry name" value="HAT_MetX-like"/>
</dbReference>
<dbReference type="InterPro" id="IPR000073">
    <property type="entry name" value="AB_hydrolase_1"/>
</dbReference>
<evidence type="ECO:0000259" key="3">
    <source>
        <dbReference type="Pfam" id="PF00561"/>
    </source>
</evidence>
<dbReference type="SUPFAM" id="SSF53474">
    <property type="entry name" value="alpha/beta-Hydrolases"/>
    <property type="match status" value="1"/>
</dbReference>
<protein>
    <submittedName>
        <fullName evidence="4">Alpha/beta hydrolase fold protein</fullName>
    </submittedName>
</protein>
<evidence type="ECO:0000313" key="5">
    <source>
        <dbReference type="Proteomes" id="UP000070544"/>
    </source>
</evidence>
<evidence type="ECO:0000256" key="2">
    <source>
        <dbReference type="PIRSR" id="PIRSR000443-1"/>
    </source>
</evidence>
<keyword evidence="4" id="KW-0378">Hydrolase</keyword>
<dbReference type="OMA" id="KLGDWEL"/>
<dbReference type="GO" id="GO:0016787">
    <property type="term" value="F:hydrolase activity"/>
    <property type="evidence" value="ECO:0007669"/>
    <property type="project" value="UniProtKB-KW"/>
</dbReference>
<dbReference type="PIRSF" id="PIRSF000443">
    <property type="entry name" value="Homoser_Ac_trans"/>
    <property type="match status" value="1"/>
</dbReference>
<dbReference type="NCBIfam" id="NF005757">
    <property type="entry name" value="PRK07581.1"/>
    <property type="match status" value="1"/>
</dbReference>
<evidence type="ECO:0000256" key="1">
    <source>
        <dbReference type="ARBA" id="ARBA00006886"/>
    </source>
</evidence>